<keyword evidence="11" id="KW-1185">Reference proteome</keyword>
<keyword evidence="3" id="KW-0547">Nucleotide-binding</keyword>
<dbReference type="NCBIfam" id="TIGR02857">
    <property type="entry name" value="CydD"/>
    <property type="match status" value="1"/>
</dbReference>
<dbReference type="InterPro" id="IPR039421">
    <property type="entry name" value="Type_1_exporter"/>
</dbReference>
<dbReference type="PROSITE" id="PS50893">
    <property type="entry name" value="ABC_TRANSPORTER_2"/>
    <property type="match status" value="1"/>
</dbReference>
<reference evidence="11" key="1">
    <citation type="journal article" date="2019" name="Int. J. Syst. Evol. Microbiol.">
        <title>The Global Catalogue of Microorganisms (GCM) 10K type strain sequencing project: providing services to taxonomists for standard genome sequencing and annotation.</title>
        <authorList>
            <consortium name="The Broad Institute Genomics Platform"/>
            <consortium name="The Broad Institute Genome Sequencing Center for Infectious Disease"/>
            <person name="Wu L."/>
            <person name="Ma J."/>
        </authorList>
    </citation>
    <scope>NUCLEOTIDE SEQUENCE [LARGE SCALE GENOMIC DNA]</scope>
    <source>
        <strain evidence="11">CCUG 43114</strain>
    </source>
</reference>
<dbReference type="SMART" id="SM00382">
    <property type="entry name" value="AAA"/>
    <property type="match status" value="1"/>
</dbReference>
<evidence type="ECO:0000256" key="1">
    <source>
        <dbReference type="ARBA" id="ARBA00004651"/>
    </source>
</evidence>
<keyword evidence="5 7" id="KW-1133">Transmembrane helix</keyword>
<protein>
    <submittedName>
        <fullName evidence="10">Thiol reductant ABC exporter subunit CydD</fullName>
    </submittedName>
</protein>
<sequence length="574" mass="58734">MAEPAGRARRAPLDPRLVRQARAVRPFLLGTVVLGTLLAGAVVAQAVLLARVLAGAFLGGAGLGDLRVELLGLVGVVAARALLVWAQEAVSARGAAAVRAQLRARLLRHVTALGPGHPVLTDPERGSGGLAQLAGRGVDALDGYFARYLPQLVLSLVVPGAVLLVMARVDPLSALTVALTLPLVPFFLALVGLTTEAAQRRQWRALERLGHHFLDVVDGLATLRAYGRGRAQAVRIAAATEDYRRRTIRVLRVSFLSSFVLELAATLSVALVAVSVGLRLNAGDVTLVAALTVLLLAPEAYLPLRQVGAAYHASAEGAAAGRRVLDVLDEPVPARGAGLLVAARGCSPLVVDGVSVAHAGRGVVVPPTTLAVRPGEVVALTGPSGSGKSSLLAAVLGLVPVTAGRVLLGGTDLAAVDPAAWHARVAWVPQRPALVAGTVADNVRIGAPDASDAAVRRALALAGAADLDPARVLGEDGEGVSGGQRQRIGLARAFCRAEAGPDGGADVLLLDEPTSHLDAATEAVVVASLRALAPGRCVLVVAHREALVAAADRVVEVASVQVPHPRPDLVGSAR</sequence>
<feature type="transmembrane region" description="Helical" evidence="7">
    <location>
        <begin position="148"/>
        <end position="167"/>
    </location>
</feature>
<feature type="transmembrane region" description="Helical" evidence="7">
    <location>
        <begin position="70"/>
        <end position="86"/>
    </location>
</feature>
<dbReference type="SUPFAM" id="SSF90123">
    <property type="entry name" value="ABC transporter transmembrane region"/>
    <property type="match status" value="1"/>
</dbReference>
<dbReference type="RefSeq" id="WP_340270305.1">
    <property type="nucleotide sequence ID" value="NZ_JBBEOG010000006.1"/>
</dbReference>
<feature type="transmembrane region" description="Helical" evidence="7">
    <location>
        <begin position="27"/>
        <end position="50"/>
    </location>
</feature>
<proteinExistence type="predicted"/>
<evidence type="ECO:0000259" key="8">
    <source>
        <dbReference type="PROSITE" id="PS50893"/>
    </source>
</evidence>
<dbReference type="InterPro" id="IPR017871">
    <property type="entry name" value="ABC_transporter-like_CS"/>
</dbReference>
<dbReference type="PANTHER" id="PTHR24221">
    <property type="entry name" value="ATP-BINDING CASSETTE SUB-FAMILY B"/>
    <property type="match status" value="1"/>
</dbReference>
<keyword evidence="2 7" id="KW-0812">Transmembrane</keyword>
<dbReference type="InterPro" id="IPR011527">
    <property type="entry name" value="ABC1_TM_dom"/>
</dbReference>
<dbReference type="InterPro" id="IPR003593">
    <property type="entry name" value="AAA+_ATPase"/>
</dbReference>
<evidence type="ECO:0000313" key="10">
    <source>
        <dbReference type="EMBL" id="MFC5382631.1"/>
    </source>
</evidence>
<feature type="transmembrane region" description="Helical" evidence="7">
    <location>
        <begin position="173"/>
        <end position="194"/>
    </location>
</feature>
<feature type="transmembrane region" description="Helical" evidence="7">
    <location>
        <begin position="253"/>
        <end position="274"/>
    </location>
</feature>
<dbReference type="Pfam" id="PF00005">
    <property type="entry name" value="ABC_tran"/>
    <property type="match status" value="1"/>
</dbReference>
<organism evidence="10 11">
    <name type="scientific">Aquipuribacter nitratireducens</name>
    <dbReference type="NCBI Taxonomy" id="650104"/>
    <lineage>
        <taxon>Bacteria</taxon>
        <taxon>Bacillati</taxon>
        <taxon>Actinomycetota</taxon>
        <taxon>Actinomycetes</taxon>
        <taxon>Micrococcales</taxon>
        <taxon>Intrasporangiaceae</taxon>
        <taxon>Aquipuribacter</taxon>
    </lineage>
</organism>
<dbReference type="Gene3D" id="1.20.1560.10">
    <property type="entry name" value="ABC transporter type 1, transmembrane domain"/>
    <property type="match status" value="1"/>
</dbReference>
<dbReference type="CDD" id="cd18584">
    <property type="entry name" value="ABC_6TM_AarD_CydD"/>
    <property type="match status" value="1"/>
</dbReference>
<dbReference type="SUPFAM" id="SSF52540">
    <property type="entry name" value="P-loop containing nucleoside triphosphate hydrolases"/>
    <property type="match status" value="1"/>
</dbReference>
<evidence type="ECO:0000256" key="2">
    <source>
        <dbReference type="ARBA" id="ARBA00022692"/>
    </source>
</evidence>
<feature type="domain" description="ABC transporter" evidence="8">
    <location>
        <begin position="349"/>
        <end position="573"/>
    </location>
</feature>
<evidence type="ECO:0000259" key="9">
    <source>
        <dbReference type="PROSITE" id="PS50929"/>
    </source>
</evidence>
<dbReference type="InterPro" id="IPR036640">
    <property type="entry name" value="ABC1_TM_sf"/>
</dbReference>
<keyword evidence="4" id="KW-0067">ATP-binding</keyword>
<evidence type="ECO:0000256" key="4">
    <source>
        <dbReference type="ARBA" id="ARBA00022840"/>
    </source>
</evidence>
<dbReference type="InterPro" id="IPR027417">
    <property type="entry name" value="P-loop_NTPase"/>
</dbReference>
<evidence type="ECO:0000313" key="11">
    <source>
        <dbReference type="Proteomes" id="UP001596122"/>
    </source>
</evidence>
<evidence type="ECO:0000256" key="5">
    <source>
        <dbReference type="ARBA" id="ARBA00022989"/>
    </source>
</evidence>
<dbReference type="InterPro" id="IPR014216">
    <property type="entry name" value="ABC_transptr_CydD"/>
</dbReference>
<dbReference type="Pfam" id="PF00664">
    <property type="entry name" value="ABC_membrane"/>
    <property type="match status" value="1"/>
</dbReference>
<accession>A0ABW0GUZ6</accession>
<dbReference type="InterPro" id="IPR003439">
    <property type="entry name" value="ABC_transporter-like_ATP-bd"/>
</dbReference>
<name>A0ABW0GUZ6_9MICO</name>
<dbReference type="Gene3D" id="3.40.50.300">
    <property type="entry name" value="P-loop containing nucleotide triphosphate hydrolases"/>
    <property type="match status" value="1"/>
</dbReference>
<dbReference type="EMBL" id="JBHSLD010000028">
    <property type="protein sequence ID" value="MFC5382631.1"/>
    <property type="molecule type" value="Genomic_DNA"/>
</dbReference>
<dbReference type="Proteomes" id="UP001596122">
    <property type="component" value="Unassembled WGS sequence"/>
</dbReference>
<dbReference type="PROSITE" id="PS00211">
    <property type="entry name" value="ABC_TRANSPORTER_1"/>
    <property type="match status" value="1"/>
</dbReference>
<feature type="domain" description="ABC transmembrane type-1" evidence="9">
    <location>
        <begin position="29"/>
        <end position="316"/>
    </location>
</feature>
<keyword evidence="6 7" id="KW-0472">Membrane</keyword>
<comment type="caution">
    <text evidence="10">The sequence shown here is derived from an EMBL/GenBank/DDBJ whole genome shotgun (WGS) entry which is preliminary data.</text>
</comment>
<evidence type="ECO:0000256" key="6">
    <source>
        <dbReference type="ARBA" id="ARBA00023136"/>
    </source>
</evidence>
<dbReference type="PANTHER" id="PTHR24221:SF590">
    <property type="entry name" value="COMPONENT LINKED WITH THE ASSEMBLY OF CYTOCHROME' TRANSPORT TRANSMEMBRANE ATP-BINDING PROTEIN ABC TRANSPORTER CYDD-RELATED"/>
    <property type="match status" value="1"/>
</dbReference>
<evidence type="ECO:0000256" key="3">
    <source>
        <dbReference type="ARBA" id="ARBA00022741"/>
    </source>
</evidence>
<dbReference type="PROSITE" id="PS50929">
    <property type="entry name" value="ABC_TM1F"/>
    <property type="match status" value="1"/>
</dbReference>
<gene>
    <name evidence="10" type="primary">cydD</name>
    <name evidence="10" type="ORF">ACFPJ6_17845</name>
</gene>
<dbReference type="CDD" id="cd03228">
    <property type="entry name" value="ABCC_MRP_Like"/>
    <property type="match status" value="1"/>
</dbReference>
<evidence type="ECO:0000256" key="7">
    <source>
        <dbReference type="SAM" id="Phobius"/>
    </source>
</evidence>
<comment type="subcellular location">
    <subcellularLocation>
        <location evidence="1">Cell membrane</location>
        <topology evidence="1">Multi-pass membrane protein</topology>
    </subcellularLocation>
</comment>